<feature type="transmembrane region" description="Helical" evidence="5">
    <location>
        <begin position="88"/>
        <end position="114"/>
    </location>
</feature>
<gene>
    <name evidence="6" type="ORF">AArcSt11_13765</name>
</gene>
<evidence type="ECO:0000256" key="5">
    <source>
        <dbReference type="SAM" id="Phobius"/>
    </source>
</evidence>
<keyword evidence="4 5" id="KW-0472">Membrane</keyword>
<keyword evidence="7" id="KW-1185">Reference proteome</keyword>
<organism evidence="6 7">
    <name type="scientific">Natranaeroarchaeum aerophilus</name>
    <dbReference type="NCBI Taxonomy" id="2917711"/>
    <lineage>
        <taxon>Archaea</taxon>
        <taxon>Methanobacteriati</taxon>
        <taxon>Methanobacteriota</taxon>
        <taxon>Stenosarchaea group</taxon>
        <taxon>Halobacteria</taxon>
        <taxon>Halobacteriales</taxon>
        <taxon>Natronoarchaeaceae</taxon>
        <taxon>Natranaeroarchaeum</taxon>
    </lineage>
</organism>
<evidence type="ECO:0000256" key="4">
    <source>
        <dbReference type="ARBA" id="ARBA00023136"/>
    </source>
</evidence>
<feature type="transmembrane region" description="Helical" evidence="5">
    <location>
        <begin position="20"/>
        <end position="42"/>
    </location>
</feature>
<evidence type="ECO:0000256" key="1">
    <source>
        <dbReference type="ARBA" id="ARBA00004141"/>
    </source>
</evidence>
<dbReference type="RefSeq" id="WP_250597909.1">
    <property type="nucleotide sequence ID" value="NZ_JAKRVY010000008.1"/>
</dbReference>
<dbReference type="Pfam" id="PF09685">
    <property type="entry name" value="MamF_MmsF"/>
    <property type="match status" value="1"/>
</dbReference>
<feature type="transmembrane region" description="Helical" evidence="5">
    <location>
        <begin position="54"/>
        <end position="76"/>
    </location>
</feature>
<evidence type="ECO:0000256" key="2">
    <source>
        <dbReference type="ARBA" id="ARBA00022692"/>
    </source>
</evidence>
<proteinExistence type="predicted"/>
<name>A0AAE3K6A3_9EURY</name>
<evidence type="ECO:0000256" key="3">
    <source>
        <dbReference type="ARBA" id="ARBA00022989"/>
    </source>
</evidence>
<comment type="caution">
    <text evidence="6">The sequence shown here is derived from an EMBL/GenBank/DDBJ whole genome shotgun (WGS) entry which is preliminary data.</text>
</comment>
<dbReference type="InterPro" id="IPR019109">
    <property type="entry name" value="MamF_MmsF"/>
</dbReference>
<dbReference type="EMBL" id="JAKRVY010000008">
    <property type="protein sequence ID" value="MCL9814721.1"/>
    <property type="molecule type" value="Genomic_DNA"/>
</dbReference>
<keyword evidence="3 5" id="KW-1133">Transmembrane helix</keyword>
<reference evidence="6 7" key="1">
    <citation type="journal article" date="2022" name="Syst. Appl. Microbiol.">
        <title>Natronocalculus amylovorans gen. nov., sp. nov., and Natranaeroarchaeum aerophilus sp. nov., dominant culturable amylolytic natronoarchaea from hypersaline soda lakes in southwestern Siberia.</title>
        <authorList>
            <person name="Sorokin D.Y."/>
            <person name="Elcheninov A.G."/>
            <person name="Khizhniak T.V."/>
            <person name="Koenen M."/>
            <person name="Bale N.J."/>
            <person name="Damste J.S.S."/>
            <person name="Kublanov I.V."/>
        </authorList>
    </citation>
    <scope>NUCLEOTIDE SEQUENCE [LARGE SCALE GENOMIC DNA]</scope>
    <source>
        <strain evidence="6 7">AArc-St1-1</strain>
    </source>
</reference>
<evidence type="ECO:0000313" key="6">
    <source>
        <dbReference type="EMBL" id="MCL9814721.1"/>
    </source>
</evidence>
<accession>A0AAE3K6A3</accession>
<dbReference type="Proteomes" id="UP001202674">
    <property type="component" value="Unassembled WGS sequence"/>
</dbReference>
<keyword evidence="2 5" id="KW-0812">Transmembrane</keyword>
<protein>
    <submittedName>
        <fullName evidence="6">DUF4870 domain-containing protein</fullName>
    </submittedName>
</protein>
<dbReference type="AlphaFoldDB" id="A0AAE3K6A3"/>
<evidence type="ECO:0000313" key="7">
    <source>
        <dbReference type="Proteomes" id="UP001202674"/>
    </source>
</evidence>
<comment type="subcellular location">
    <subcellularLocation>
        <location evidence="1">Membrane</location>
        <topology evidence="1">Multi-pass membrane protein</topology>
    </subcellularLocation>
</comment>
<sequence>MTANSTTHGPKLLEERSITGIAVHPIALLTGIFGAGLIYLVSRNDFTRANARNALNWHLGLTTLILVAVPTFFLGANDGLVPEPLGTTLGLVGAVLIVILMIAMAVTFVASLLATVKAIFGSAWEYPVVPDIVDYLG</sequence>